<dbReference type="EMBL" id="HBUF01346648">
    <property type="protein sequence ID" value="CAG6710043.1"/>
    <property type="molecule type" value="Transcribed_RNA"/>
</dbReference>
<dbReference type="EMBL" id="HBUF01346642">
    <property type="protein sequence ID" value="CAG6710024.1"/>
    <property type="molecule type" value="Transcribed_RNA"/>
</dbReference>
<keyword evidence="5 9" id="KW-0472">Membrane</keyword>
<dbReference type="EMBL" id="HBUF01346645">
    <property type="protein sequence ID" value="CAG6710034.1"/>
    <property type="molecule type" value="Transcribed_RNA"/>
</dbReference>
<keyword evidence="2 9" id="KW-0812">Transmembrane</keyword>
<comment type="similarity">
    <text evidence="7">Belongs to the SPRING family.</text>
</comment>
<feature type="transmembrane region" description="Helical" evidence="9">
    <location>
        <begin position="14"/>
        <end position="34"/>
    </location>
</feature>
<keyword evidence="4" id="KW-0333">Golgi apparatus</keyword>
<evidence type="ECO:0000256" key="5">
    <source>
        <dbReference type="ARBA" id="ARBA00023136"/>
    </source>
</evidence>
<dbReference type="EMBL" id="HBUF01571547">
    <property type="protein sequence ID" value="CAG6766744.1"/>
    <property type="molecule type" value="Transcribed_RNA"/>
</dbReference>
<reference evidence="10" key="1">
    <citation type="submission" date="2021-05" db="EMBL/GenBank/DDBJ databases">
        <authorList>
            <person name="Alioto T."/>
            <person name="Alioto T."/>
            <person name="Gomez Garrido J."/>
        </authorList>
    </citation>
    <scope>NUCLEOTIDE SEQUENCE</scope>
</reference>
<name>A0A8D8Q302_9HEMI</name>
<evidence type="ECO:0000256" key="3">
    <source>
        <dbReference type="ARBA" id="ARBA00022989"/>
    </source>
</evidence>
<dbReference type="PANTHER" id="PTHR13481:SF0">
    <property type="entry name" value="SREBP REGULATING GENE PROTEIN"/>
    <property type="match status" value="1"/>
</dbReference>
<dbReference type="GO" id="GO:2000640">
    <property type="term" value="P:positive regulation of SREBP signaling pathway"/>
    <property type="evidence" value="ECO:0007669"/>
    <property type="project" value="InterPro"/>
</dbReference>
<evidence type="ECO:0000256" key="6">
    <source>
        <dbReference type="ARBA" id="ARBA00023180"/>
    </source>
</evidence>
<accession>A0A8D8Q302</accession>
<protein>
    <recommendedName>
        <fullName evidence="8">SREBP regulating gene protein</fullName>
    </recommendedName>
</protein>
<sequence length="203" mass="23118">MWALCVMCFLRRRLVLGLIFLFSLTYCILSFYIVSKKTNVMLRPPEDHMMIRRVKQFVWHDDTRNETASCRNSVQGKLIITDDRGYVCARELVQSNGCCSPSLSSLQYPCDTCSSEGCCVTFEYCVSCCLDPKKKELLENVLHVDSVTYHHKNILFASVTDPWELCLSTCRTSSASVRHENTYINSAAKFCYNRTTSTVPVGS</sequence>
<keyword evidence="6" id="KW-0325">Glycoprotein</keyword>
<organism evidence="10">
    <name type="scientific">Cacopsylla melanoneura</name>
    <dbReference type="NCBI Taxonomy" id="428564"/>
    <lineage>
        <taxon>Eukaryota</taxon>
        <taxon>Metazoa</taxon>
        <taxon>Ecdysozoa</taxon>
        <taxon>Arthropoda</taxon>
        <taxon>Hexapoda</taxon>
        <taxon>Insecta</taxon>
        <taxon>Pterygota</taxon>
        <taxon>Neoptera</taxon>
        <taxon>Paraneoptera</taxon>
        <taxon>Hemiptera</taxon>
        <taxon>Sternorrhyncha</taxon>
        <taxon>Psylloidea</taxon>
        <taxon>Psyllidae</taxon>
        <taxon>Psyllinae</taxon>
        <taxon>Cacopsylla</taxon>
    </lineage>
</organism>
<dbReference type="EMBL" id="HBUF01346649">
    <property type="protein sequence ID" value="CAG6710046.1"/>
    <property type="molecule type" value="Transcribed_RNA"/>
</dbReference>
<dbReference type="InterPro" id="IPR019352">
    <property type="entry name" value="SPRING1"/>
</dbReference>
<dbReference type="EMBL" id="HBUF01054747">
    <property type="protein sequence ID" value="CAG6623365.1"/>
    <property type="molecule type" value="Transcribed_RNA"/>
</dbReference>
<dbReference type="Pfam" id="PF10218">
    <property type="entry name" value="SPRING1"/>
    <property type="match status" value="1"/>
</dbReference>
<dbReference type="EMBL" id="HBUF01346644">
    <property type="protein sequence ID" value="CAG6710031.1"/>
    <property type="molecule type" value="Transcribed_RNA"/>
</dbReference>
<comment type="subcellular location">
    <subcellularLocation>
        <location evidence="1">Golgi apparatus membrane</location>
        <topology evidence="1">Single-pass membrane protein</topology>
    </subcellularLocation>
</comment>
<dbReference type="GO" id="GO:0000139">
    <property type="term" value="C:Golgi membrane"/>
    <property type="evidence" value="ECO:0007669"/>
    <property type="project" value="UniProtKB-SubCell"/>
</dbReference>
<evidence type="ECO:0000256" key="1">
    <source>
        <dbReference type="ARBA" id="ARBA00004194"/>
    </source>
</evidence>
<evidence type="ECO:0000256" key="9">
    <source>
        <dbReference type="SAM" id="Phobius"/>
    </source>
</evidence>
<evidence type="ECO:0000256" key="8">
    <source>
        <dbReference type="ARBA" id="ARBA00023485"/>
    </source>
</evidence>
<evidence type="ECO:0000256" key="2">
    <source>
        <dbReference type="ARBA" id="ARBA00022692"/>
    </source>
</evidence>
<evidence type="ECO:0000313" key="10">
    <source>
        <dbReference type="EMBL" id="CAG6623365.1"/>
    </source>
</evidence>
<dbReference type="EMBL" id="HBUF01346647">
    <property type="protein sequence ID" value="CAG6710040.1"/>
    <property type="molecule type" value="Transcribed_RNA"/>
</dbReference>
<keyword evidence="3 9" id="KW-1133">Transmembrane helix</keyword>
<dbReference type="AlphaFoldDB" id="A0A8D8Q302"/>
<evidence type="ECO:0000256" key="7">
    <source>
        <dbReference type="ARBA" id="ARBA00023461"/>
    </source>
</evidence>
<dbReference type="PANTHER" id="PTHR13481">
    <property type="entry name" value="SREBP REGULATING GENE PROTEIN"/>
    <property type="match status" value="1"/>
</dbReference>
<evidence type="ECO:0000256" key="4">
    <source>
        <dbReference type="ARBA" id="ARBA00023034"/>
    </source>
</evidence>
<proteinExistence type="inferred from homology"/>
<dbReference type="EMBL" id="HBUF01253366">
    <property type="protein sequence ID" value="CAG6680821.1"/>
    <property type="molecule type" value="Transcribed_RNA"/>
</dbReference>
<dbReference type="EMBL" id="HBUF01346646">
    <property type="protein sequence ID" value="CAG6710037.1"/>
    <property type="molecule type" value="Transcribed_RNA"/>
</dbReference>